<dbReference type="SUPFAM" id="SSF53720">
    <property type="entry name" value="ALDH-like"/>
    <property type="match status" value="1"/>
</dbReference>
<evidence type="ECO:0000259" key="4">
    <source>
        <dbReference type="Pfam" id="PF00171"/>
    </source>
</evidence>
<organism evidence="5">
    <name type="scientific">Kwoniella dejecticola CBS 10117</name>
    <dbReference type="NCBI Taxonomy" id="1296121"/>
    <lineage>
        <taxon>Eukaryota</taxon>
        <taxon>Fungi</taxon>
        <taxon>Dikarya</taxon>
        <taxon>Basidiomycota</taxon>
        <taxon>Agaricomycotina</taxon>
        <taxon>Tremellomycetes</taxon>
        <taxon>Tremellales</taxon>
        <taxon>Cryptococcaceae</taxon>
        <taxon>Kwoniella</taxon>
    </lineage>
</organism>
<dbReference type="GO" id="GO:0004777">
    <property type="term" value="F:succinate-semialdehyde dehydrogenase (NAD+) activity"/>
    <property type="evidence" value="ECO:0007669"/>
    <property type="project" value="TreeGrafter"/>
</dbReference>
<dbReference type="GO" id="GO:0009450">
    <property type="term" value="P:gamma-aminobutyric acid catabolic process"/>
    <property type="evidence" value="ECO:0007669"/>
    <property type="project" value="TreeGrafter"/>
</dbReference>
<feature type="domain" description="Aldehyde dehydrogenase" evidence="4">
    <location>
        <begin position="20"/>
        <end position="479"/>
    </location>
</feature>
<accession>A0A1A5ZTF6</accession>
<dbReference type="InterPro" id="IPR016162">
    <property type="entry name" value="Ald_DH_N"/>
</dbReference>
<dbReference type="InterPro" id="IPR015590">
    <property type="entry name" value="Aldehyde_DH_dom"/>
</dbReference>
<keyword evidence="1 3" id="KW-0560">Oxidoreductase</keyword>
<sequence length="496" mass="53741">MIVKNLISCEPQEEASVPLTFDVVHPANQKVVFQVERSSTESCAKAVENCQRAFTSWKVSPLDHRCAIVEEAARLIEDESSGWAARLAAANIQETSSTKWWTEFQLKDVTGFMRELIQACKEVIQSQTIAGHNAEIIVDREPFGVCLAIAAWNAVHLLTARAIITPLLAGNTVVLKSSEHTPYTQRLWGELLYAAGLPPGCLSVVHVAKEDASDLVSQLLADKRIRHLNFTGSTAVGSILASLAGKHLKPTLMELGGKAPVLLLPDADLVTASSHIILGSFLNAGQICMSTERVLVAKSRYRELVAAIQETWTNTSVSETPALFSSSSAERVKSLIRDARQKGASSVIGNDMESLSGSYVSRTILGPAQNDMEIYREETFGPVSIIVTIDDESKSNDEVIDEMIELANDTDFGLTASVWSRNPVRALGVARQLECGAVHINAPTAADVPKVPHGGWKASGWGRFNGVEGIRSFTQTRSIEVGIGDPHALPLHIFDL</sequence>
<dbReference type="PANTHER" id="PTHR43353:SF6">
    <property type="entry name" value="CYTOPLASMIC ALDEHYDE DEHYDROGENASE (EUROFUNG)"/>
    <property type="match status" value="1"/>
</dbReference>
<dbReference type="OrthoDB" id="310895at2759"/>
<name>A0A1A5ZTF6_9TREE</name>
<feature type="active site" evidence="2">
    <location>
        <position position="254"/>
    </location>
</feature>
<proteinExistence type="inferred from homology"/>
<comment type="similarity">
    <text evidence="3">Belongs to the aldehyde dehydrogenase family.</text>
</comment>
<dbReference type="PROSITE" id="PS00687">
    <property type="entry name" value="ALDEHYDE_DEHYDR_GLU"/>
    <property type="match status" value="1"/>
</dbReference>
<dbReference type="Pfam" id="PF00171">
    <property type="entry name" value="Aldedh"/>
    <property type="match status" value="1"/>
</dbReference>
<evidence type="ECO:0000256" key="1">
    <source>
        <dbReference type="ARBA" id="ARBA00023002"/>
    </source>
</evidence>
<dbReference type="Gene3D" id="3.40.309.10">
    <property type="entry name" value="Aldehyde Dehydrogenase, Chain A, domain 2"/>
    <property type="match status" value="1"/>
</dbReference>
<dbReference type="EMBL" id="KI894038">
    <property type="protein sequence ID" value="OBR81045.1"/>
    <property type="molecule type" value="Genomic_DNA"/>
</dbReference>
<evidence type="ECO:0000313" key="5">
    <source>
        <dbReference type="EMBL" id="OBR81045.1"/>
    </source>
</evidence>
<protein>
    <recommendedName>
        <fullName evidence="4">Aldehyde dehydrogenase domain-containing protein</fullName>
    </recommendedName>
</protein>
<reference evidence="5" key="1">
    <citation type="submission" date="2013-07" db="EMBL/GenBank/DDBJ databases">
        <title>The Genome Sequence of Cryptococcus dejecticola CBS10117.</title>
        <authorList>
            <consortium name="The Broad Institute Genome Sequencing Platform"/>
            <person name="Cuomo C."/>
            <person name="Litvintseva A."/>
            <person name="Chen Y."/>
            <person name="Heitman J."/>
            <person name="Sun S."/>
            <person name="Springer D."/>
            <person name="Dromer F."/>
            <person name="Young S.K."/>
            <person name="Zeng Q."/>
            <person name="Gargeya S."/>
            <person name="Fitzgerald M."/>
            <person name="Abouelleil A."/>
            <person name="Alvarado L."/>
            <person name="Berlin A.M."/>
            <person name="Chapman S.B."/>
            <person name="Dewar J."/>
            <person name="Goldberg J."/>
            <person name="Griggs A."/>
            <person name="Gujja S."/>
            <person name="Hansen M."/>
            <person name="Howarth C."/>
            <person name="Imamovic A."/>
            <person name="Larimer J."/>
            <person name="McCowan C."/>
            <person name="Murphy C."/>
            <person name="Pearson M."/>
            <person name="Priest M."/>
            <person name="Roberts A."/>
            <person name="Saif S."/>
            <person name="Shea T."/>
            <person name="Sykes S."/>
            <person name="Wortman J."/>
            <person name="Nusbaum C."/>
            <person name="Birren B."/>
        </authorList>
    </citation>
    <scope>NUCLEOTIDE SEQUENCE [LARGE SCALE GENOMIC DNA]</scope>
    <source>
        <strain evidence="5">CBS 10117</strain>
    </source>
</reference>
<dbReference type="InterPro" id="IPR050740">
    <property type="entry name" value="Aldehyde_DH_Superfamily"/>
</dbReference>
<dbReference type="AlphaFoldDB" id="A0A1A5ZTF6"/>
<dbReference type="VEuPathDB" id="FungiDB:I303_08427"/>
<dbReference type="PANTHER" id="PTHR43353">
    <property type="entry name" value="SUCCINATE-SEMIALDEHYDE DEHYDROGENASE, MITOCHONDRIAL"/>
    <property type="match status" value="1"/>
</dbReference>
<dbReference type="STRING" id="1296121.A0A1A5ZTF6"/>
<evidence type="ECO:0000256" key="2">
    <source>
        <dbReference type="PROSITE-ProRule" id="PRU10007"/>
    </source>
</evidence>
<dbReference type="InterPro" id="IPR016161">
    <property type="entry name" value="Ald_DH/histidinol_DH"/>
</dbReference>
<dbReference type="InterPro" id="IPR016163">
    <property type="entry name" value="Ald_DH_C"/>
</dbReference>
<dbReference type="Gene3D" id="3.40.605.10">
    <property type="entry name" value="Aldehyde Dehydrogenase, Chain A, domain 1"/>
    <property type="match status" value="1"/>
</dbReference>
<evidence type="ECO:0000256" key="3">
    <source>
        <dbReference type="RuleBase" id="RU003345"/>
    </source>
</evidence>
<gene>
    <name evidence="5" type="ORF">I303_08427</name>
</gene>
<dbReference type="InterPro" id="IPR029510">
    <property type="entry name" value="Ald_DH_CS_GLU"/>
</dbReference>